<feature type="compositionally biased region" description="Acidic residues" evidence="1">
    <location>
        <begin position="48"/>
        <end position="57"/>
    </location>
</feature>
<dbReference type="InterPro" id="IPR014895">
    <property type="entry name" value="Alginate_lyase_2"/>
</dbReference>
<reference evidence="3 4" key="1">
    <citation type="journal article" date="2014" name="Genome Announc.">
        <title>Draft Genome Sequence of the Carrageenan-Degrading Bacterium Cellulophaga sp. Strain KL-A, Isolated from Decaying Marine Algae.</title>
        <authorList>
            <person name="Shan D."/>
            <person name="Ying J."/>
            <person name="Li X."/>
            <person name="Gao Z."/>
            <person name="Wei G."/>
            <person name="Shao Z."/>
        </authorList>
    </citation>
    <scope>NUCLEOTIDE SEQUENCE [LARGE SCALE GENOMIC DNA]</scope>
    <source>
        <strain evidence="3 4">KL-A</strain>
    </source>
</reference>
<protein>
    <submittedName>
        <fullName evidence="3">Poly(Beta-D-mannuronate) lyase</fullName>
    </submittedName>
</protein>
<keyword evidence="3" id="KW-0456">Lyase</keyword>
<evidence type="ECO:0000313" key="3">
    <source>
        <dbReference type="EMBL" id="EWH12635.1"/>
    </source>
</evidence>
<dbReference type="InterPro" id="IPR013320">
    <property type="entry name" value="ConA-like_dom_sf"/>
</dbReference>
<feature type="region of interest" description="Disordered" evidence="1">
    <location>
        <begin position="36"/>
        <end position="77"/>
    </location>
</feature>
<evidence type="ECO:0000259" key="2">
    <source>
        <dbReference type="Pfam" id="PF08787"/>
    </source>
</evidence>
<keyword evidence="4" id="KW-1185">Reference proteome</keyword>
<evidence type="ECO:0000313" key="4">
    <source>
        <dbReference type="Proteomes" id="UP000019275"/>
    </source>
</evidence>
<organism evidence="3 4">
    <name type="scientific">Cellulophaga geojensis KL-A</name>
    <dbReference type="NCBI Taxonomy" id="1328323"/>
    <lineage>
        <taxon>Bacteria</taxon>
        <taxon>Pseudomonadati</taxon>
        <taxon>Bacteroidota</taxon>
        <taxon>Flavobacteriia</taxon>
        <taxon>Flavobacteriales</taxon>
        <taxon>Flavobacteriaceae</taxon>
        <taxon>Cellulophaga</taxon>
    </lineage>
</organism>
<evidence type="ECO:0000256" key="1">
    <source>
        <dbReference type="SAM" id="MobiDB-lite"/>
    </source>
</evidence>
<gene>
    <name evidence="3" type="ORF">KLA_13509</name>
</gene>
<name>A0ABN0RL94_9FLAO</name>
<feature type="domain" description="Alginate lyase 2" evidence="2">
    <location>
        <begin position="82"/>
        <end position="347"/>
    </location>
</feature>
<feature type="compositionally biased region" description="Low complexity" evidence="1">
    <location>
        <begin position="58"/>
        <end position="75"/>
    </location>
</feature>
<dbReference type="Pfam" id="PF08787">
    <property type="entry name" value="Alginate_lyase2"/>
    <property type="match status" value="1"/>
</dbReference>
<dbReference type="Proteomes" id="UP000019275">
    <property type="component" value="Unassembled WGS sequence"/>
</dbReference>
<dbReference type="RefSeq" id="WP_034646380.1">
    <property type="nucleotide sequence ID" value="NZ_ARZX01000019.1"/>
</dbReference>
<dbReference type="EMBL" id="ARZX01000019">
    <property type="protein sequence ID" value="EWH12635.1"/>
    <property type="molecule type" value="Genomic_DNA"/>
</dbReference>
<dbReference type="SUPFAM" id="SSF49899">
    <property type="entry name" value="Concanavalin A-like lectins/glucanases"/>
    <property type="match status" value="1"/>
</dbReference>
<dbReference type="GO" id="GO:0016829">
    <property type="term" value="F:lyase activity"/>
    <property type="evidence" value="ECO:0007669"/>
    <property type="project" value="UniProtKB-KW"/>
</dbReference>
<sequence length="350" mass="38761">MHGNNSFTKHLIFRCIATRLCVIFSSLFFVISCSSGDGSSSEKKDPTEDTQADEQDVNQDNNTNNNENSNDLNANMPPSTNFNLATWNISIPIDEDNNNKADTVKENELNNGFTNDNYFYTAADGGMVFKCPIDGFKTSENTKYTRTELREMLRAGNTNIDTQGVTKNNWVFGSAPQQDITNAGGYDGELHATLAVNHVTTTGDDDQVGRVIIGQIHANDDEPLRIYYRKLPNNTLGSIYIAHEENAANETFYDLIGSRSKSAANPKDGIALDEKFSYSVKVTGNNMWVTINRDGKDAIEQFVDMTNSGYDVGGQYMYFKAGVYNQNNTGTATDYVQATFYSLESGHSKL</sequence>
<proteinExistence type="predicted"/>
<dbReference type="Gene3D" id="2.60.120.200">
    <property type="match status" value="1"/>
</dbReference>
<comment type="caution">
    <text evidence="3">The sequence shown here is derived from an EMBL/GenBank/DDBJ whole genome shotgun (WGS) entry which is preliminary data.</text>
</comment>
<accession>A0ABN0RL94</accession>